<proteinExistence type="predicted"/>
<name>A0AAV7WMF8_PLEWA</name>
<comment type="caution">
    <text evidence="1">The sequence shown here is derived from an EMBL/GenBank/DDBJ whole genome shotgun (WGS) entry which is preliminary data.</text>
</comment>
<dbReference type="AlphaFoldDB" id="A0AAV7WMF8"/>
<organism evidence="1 2">
    <name type="scientific">Pleurodeles waltl</name>
    <name type="common">Iberian ribbed newt</name>
    <dbReference type="NCBI Taxonomy" id="8319"/>
    <lineage>
        <taxon>Eukaryota</taxon>
        <taxon>Metazoa</taxon>
        <taxon>Chordata</taxon>
        <taxon>Craniata</taxon>
        <taxon>Vertebrata</taxon>
        <taxon>Euteleostomi</taxon>
        <taxon>Amphibia</taxon>
        <taxon>Batrachia</taxon>
        <taxon>Caudata</taxon>
        <taxon>Salamandroidea</taxon>
        <taxon>Salamandridae</taxon>
        <taxon>Pleurodelinae</taxon>
        <taxon>Pleurodeles</taxon>
    </lineage>
</organism>
<evidence type="ECO:0000313" key="1">
    <source>
        <dbReference type="EMBL" id="KAJ1214349.1"/>
    </source>
</evidence>
<evidence type="ECO:0000313" key="2">
    <source>
        <dbReference type="Proteomes" id="UP001066276"/>
    </source>
</evidence>
<gene>
    <name evidence="1" type="ORF">NDU88_001968</name>
</gene>
<keyword evidence="2" id="KW-1185">Reference proteome</keyword>
<dbReference type="EMBL" id="JANPWB010000001">
    <property type="protein sequence ID" value="KAJ1214349.1"/>
    <property type="molecule type" value="Genomic_DNA"/>
</dbReference>
<sequence>METKGGVTRSRDSKDFFEEKQLVTLRPNTRWRAIAAHANLLRLMPRTDVHWTNSLGRAVASTLALRHQAWLRTSGFTVDVQANLMDMPFDGTRLFDEKAGSVLDRFMDSWTTAKSLGFSATPHPQSAFHPFCGYGTNVALYQPYASHCPAPPPQAVQGHGHGAFRRRGCVGQNLSATQPLQLQPPVWLYRTMLAQLEGEYTIISTGCP</sequence>
<reference evidence="1" key="1">
    <citation type="journal article" date="2022" name="bioRxiv">
        <title>Sequencing and chromosome-scale assembly of the giantPleurodeles waltlgenome.</title>
        <authorList>
            <person name="Brown T."/>
            <person name="Elewa A."/>
            <person name="Iarovenko S."/>
            <person name="Subramanian E."/>
            <person name="Araus A.J."/>
            <person name="Petzold A."/>
            <person name="Susuki M."/>
            <person name="Suzuki K.-i.T."/>
            <person name="Hayashi T."/>
            <person name="Toyoda A."/>
            <person name="Oliveira C."/>
            <person name="Osipova E."/>
            <person name="Leigh N.D."/>
            <person name="Simon A."/>
            <person name="Yun M.H."/>
        </authorList>
    </citation>
    <scope>NUCLEOTIDE SEQUENCE</scope>
    <source>
        <strain evidence="1">20211129_DDA</strain>
        <tissue evidence="1">Liver</tissue>
    </source>
</reference>
<protein>
    <submittedName>
        <fullName evidence="1">Uncharacterized protein</fullName>
    </submittedName>
</protein>
<accession>A0AAV7WMF8</accession>
<dbReference type="Proteomes" id="UP001066276">
    <property type="component" value="Chromosome 1_1"/>
</dbReference>